<keyword evidence="5" id="KW-0378">Hydrolase</keyword>
<dbReference type="PANTHER" id="PTHR10185:SF16">
    <property type="entry name" value="5'-3' EXONUCLEASE PLD3"/>
    <property type="match status" value="1"/>
</dbReference>
<dbReference type="SUPFAM" id="SSF56024">
    <property type="entry name" value="Phospholipase D/nuclease"/>
    <property type="match status" value="2"/>
</dbReference>
<feature type="transmembrane region" description="Helical" evidence="14">
    <location>
        <begin position="36"/>
        <end position="56"/>
    </location>
</feature>
<dbReference type="InterPro" id="IPR032803">
    <property type="entry name" value="PLDc_3"/>
</dbReference>
<evidence type="ECO:0000256" key="13">
    <source>
        <dbReference type="SAM" id="MobiDB-lite"/>
    </source>
</evidence>
<feature type="domain" description="PLD phosphodiesterase" evidence="15">
    <location>
        <begin position="412"/>
        <end position="438"/>
    </location>
</feature>
<evidence type="ECO:0000256" key="11">
    <source>
        <dbReference type="ARBA" id="ARBA00039647"/>
    </source>
</evidence>
<evidence type="ECO:0000256" key="2">
    <source>
        <dbReference type="ARBA" id="ARBA00008664"/>
    </source>
</evidence>
<dbReference type="Gene3D" id="3.30.870.10">
    <property type="entry name" value="Endonuclease Chain A"/>
    <property type="match status" value="2"/>
</dbReference>
<dbReference type="InterPro" id="IPR050874">
    <property type="entry name" value="Diverse_PLD-related"/>
</dbReference>
<evidence type="ECO:0000313" key="17">
    <source>
        <dbReference type="RefSeq" id="XP_072835561.1"/>
    </source>
</evidence>
<dbReference type="PANTHER" id="PTHR10185">
    <property type="entry name" value="PHOSPHOLIPASE D - RELATED"/>
    <property type="match status" value="1"/>
</dbReference>
<feature type="region of interest" description="Disordered" evidence="13">
    <location>
        <begin position="1"/>
        <end position="26"/>
    </location>
</feature>
<dbReference type="Pfam" id="PF00614">
    <property type="entry name" value="PLDc"/>
    <property type="match status" value="2"/>
</dbReference>
<proteinExistence type="inferred from homology"/>
<evidence type="ECO:0000313" key="16">
    <source>
        <dbReference type="Proteomes" id="UP001652642"/>
    </source>
</evidence>
<organism evidence="16 17">
    <name type="scientific">Pogona vitticeps</name>
    <name type="common">central bearded dragon</name>
    <dbReference type="NCBI Taxonomy" id="103695"/>
    <lineage>
        <taxon>Eukaryota</taxon>
        <taxon>Metazoa</taxon>
        <taxon>Chordata</taxon>
        <taxon>Craniata</taxon>
        <taxon>Vertebrata</taxon>
        <taxon>Euteleostomi</taxon>
        <taxon>Lepidosauria</taxon>
        <taxon>Squamata</taxon>
        <taxon>Bifurcata</taxon>
        <taxon>Unidentata</taxon>
        <taxon>Episquamata</taxon>
        <taxon>Toxicofera</taxon>
        <taxon>Iguania</taxon>
        <taxon>Acrodonta</taxon>
        <taxon>Agamidae</taxon>
        <taxon>Amphibolurinae</taxon>
        <taxon>Pogona</taxon>
    </lineage>
</organism>
<evidence type="ECO:0000256" key="6">
    <source>
        <dbReference type="ARBA" id="ARBA00022839"/>
    </source>
</evidence>
<evidence type="ECO:0000256" key="8">
    <source>
        <dbReference type="ARBA" id="ARBA00037797"/>
    </source>
</evidence>
<dbReference type="GO" id="GO:0004527">
    <property type="term" value="F:exonuclease activity"/>
    <property type="evidence" value="ECO:0007669"/>
    <property type="project" value="UniProtKB-KW"/>
</dbReference>
<evidence type="ECO:0000259" key="15">
    <source>
        <dbReference type="PROSITE" id="PS50035"/>
    </source>
</evidence>
<evidence type="ECO:0000256" key="1">
    <source>
        <dbReference type="ARBA" id="ARBA00004227"/>
    </source>
</evidence>
<dbReference type="GeneID" id="110075663"/>
<feature type="compositionally biased region" description="Polar residues" evidence="13">
    <location>
        <begin position="1"/>
        <end position="15"/>
    </location>
</feature>
<dbReference type="SMART" id="SM00155">
    <property type="entry name" value="PLDc"/>
    <property type="match status" value="2"/>
</dbReference>
<evidence type="ECO:0000256" key="12">
    <source>
        <dbReference type="ARBA" id="ARBA00041681"/>
    </source>
</evidence>
<protein>
    <recommendedName>
        <fullName evidence="11">5'-3' exonuclease PLD3</fullName>
        <ecNumber evidence="10">3.1.16.1</ecNumber>
    </recommendedName>
    <alternativeName>
        <fullName evidence="12">Phospholipase D3</fullName>
    </alternativeName>
</protein>
<keyword evidence="3" id="KW-0540">Nuclease</keyword>
<comment type="similarity">
    <text evidence="2">Belongs to the phospholipase D family.</text>
</comment>
<keyword evidence="6 17" id="KW-0269">Exonuclease</keyword>
<dbReference type="PROSITE" id="PS50035">
    <property type="entry name" value="PLD"/>
    <property type="match status" value="2"/>
</dbReference>
<sequence>MKPHVTYQQLKTLQSPEDPAPTGPASLTWPKNSRCLLVMAVLSTMLLAALGVRLLFLPFPGPASAGETAPVSLPENVCSDPCRSTLVESIPEGLSFEENSTFLPSTFAAWATLLGEAKNSVDIASFYWTLSNEDTHTQDPSAGPGEEILAELLKVTSRGIALRIAVNPPSSRMSSSDLQDLEESGAQIRKVNLPRLTGGILHTKFWIVDQTHLYLGSANMDWRALTQVKELGVVVYNCSCLAHDLAKMFEIYWALGLPNATIPSPWPAEYSTTYNKETPLEVTLNNTEAGVYFSSAPPALCASGRTEDLQALLSVIEGAQDFVYIAVMSYLPTMEFSHPKRFWPVIDDHLRKVAYERRVRVRLLIGCWKHSKAEMFPFLKSLVAVRDDRTHISVEVRLFVVPVNETQARIPYARVNHSKFMVTDKVAYIGTSNWSGDYFVHTAGSALVVNQSHVEAGDEPTLRDQLQDVFERDWNSNYSRELDSLEQWQDLCRPQ</sequence>
<keyword evidence="14" id="KW-0812">Transmembrane</keyword>
<keyword evidence="16" id="KW-1185">Reference proteome</keyword>
<evidence type="ECO:0000256" key="7">
    <source>
        <dbReference type="ARBA" id="ARBA00035759"/>
    </source>
</evidence>
<gene>
    <name evidence="17" type="primary">PLD3</name>
</gene>
<evidence type="ECO:0000256" key="4">
    <source>
        <dbReference type="ARBA" id="ARBA00022737"/>
    </source>
</evidence>
<dbReference type="Proteomes" id="UP001652642">
    <property type="component" value="Chromosome 9"/>
</dbReference>
<dbReference type="EC" id="3.1.16.1" evidence="10"/>
<feature type="domain" description="PLD phosphodiesterase" evidence="15">
    <location>
        <begin position="197"/>
        <end position="224"/>
    </location>
</feature>
<keyword evidence="14" id="KW-1133">Transmembrane helix</keyword>
<comment type="subcellular location">
    <subcellularLocation>
        <location evidence="9">Early endosome membrane</location>
        <topology evidence="9">Single-pass type II membrane protein</topology>
    </subcellularLocation>
    <subcellularLocation>
        <location evidence="8">Late endosome membrane</location>
        <topology evidence="8">Single-pass type II membrane protein</topology>
    </subcellularLocation>
    <subcellularLocation>
        <location evidence="1">Lysosome lumen</location>
    </subcellularLocation>
</comment>
<name>A0ABM5EQY5_9SAUR</name>
<evidence type="ECO:0000256" key="9">
    <source>
        <dbReference type="ARBA" id="ARBA00037858"/>
    </source>
</evidence>
<reference evidence="17" key="1">
    <citation type="submission" date="2025-08" db="UniProtKB">
        <authorList>
            <consortium name="RefSeq"/>
        </authorList>
    </citation>
    <scope>IDENTIFICATION</scope>
</reference>
<comment type="catalytic activity">
    <reaction evidence="7">
        <text>Exonucleolytic cleavage in the 5'- to 3'-direction to yield nucleoside 3'-phosphates.</text>
        <dbReference type="EC" id="3.1.16.1"/>
    </reaction>
</comment>
<keyword evidence="14" id="KW-0472">Membrane</keyword>
<evidence type="ECO:0000256" key="14">
    <source>
        <dbReference type="SAM" id="Phobius"/>
    </source>
</evidence>
<evidence type="ECO:0000256" key="3">
    <source>
        <dbReference type="ARBA" id="ARBA00022722"/>
    </source>
</evidence>
<dbReference type="Pfam" id="PF13918">
    <property type="entry name" value="PLDc_3"/>
    <property type="match status" value="1"/>
</dbReference>
<accession>A0ABM5EQY5</accession>
<evidence type="ECO:0000256" key="5">
    <source>
        <dbReference type="ARBA" id="ARBA00022801"/>
    </source>
</evidence>
<keyword evidence="4" id="KW-0677">Repeat</keyword>
<dbReference type="RefSeq" id="XP_072835561.1">
    <property type="nucleotide sequence ID" value="XM_072979460.1"/>
</dbReference>
<dbReference type="InterPro" id="IPR001736">
    <property type="entry name" value="PLipase_D/transphosphatidylase"/>
</dbReference>
<evidence type="ECO:0000256" key="10">
    <source>
        <dbReference type="ARBA" id="ARBA00039059"/>
    </source>
</evidence>